<dbReference type="GO" id="GO:0006351">
    <property type="term" value="P:DNA-templated transcription"/>
    <property type="evidence" value="ECO:0007669"/>
    <property type="project" value="InterPro"/>
</dbReference>
<dbReference type="PIRSF" id="PIRSF000779">
    <property type="entry name" value="RNA_pol_Rpb8"/>
    <property type="match status" value="1"/>
</dbReference>
<comment type="similarity">
    <text evidence="2">Belongs to the eukaryotic RPB8 RNA polymerase subunit family.</text>
</comment>
<name>A0A2T9YP05_9FUNG</name>
<dbReference type="PANTHER" id="PTHR10917">
    <property type="entry name" value="DNA-DIRECTED RNA POLYMERASES I, II, AND III SUBUNIT RPABC3"/>
    <property type="match status" value="1"/>
</dbReference>
<keyword evidence="5" id="KW-1185">Reference proteome</keyword>
<proteinExistence type="inferred from homology"/>
<keyword evidence="3" id="KW-0539">Nucleus</keyword>
<evidence type="ECO:0008006" key="6">
    <source>
        <dbReference type="Google" id="ProtNLM"/>
    </source>
</evidence>
<evidence type="ECO:0000256" key="3">
    <source>
        <dbReference type="ARBA" id="ARBA00023242"/>
    </source>
</evidence>
<dbReference type="Proteomes" id="UP000245383">
    <property type="component" value="Unassembled WGS sequence"/>
</dbReference>
<evidence type="ECO:0000256" key="1">
    <source>
        <dbReference type="ARBA" id="ARBA00004123"/>
    </source>
</evidence>
<dbReference type="GO" id="GO:0005736">
    <property type="term" value="C:RNA polymerase I complex"/>
    <property type="evidence" value="ECO:0007669"/>
    <property type="project" value="TreeGrafter"/>
</dbReference>
<dbReference type="AlphaFoldDB" id="A0A2T9YP05"/>
<dbReference type="GO" id="GO:0005666">
    <property type="term" value="C:RNA polymerase III complex"/>
    <property type="evidence" value="ECO:0007669"/>
    <property type="project" value="TreeGrafter"/>
</dbReference>
<evidence type="ECO:0000256" key="2">
    <source>
        <dbReference type="ARBA" id="ARBA00008912"/>
    </source>
</evidence>
<reference evidence="4 5" key="1">
    <citation type="journal article" date="2018" name="MBio">
        <title>Comparative Genomics Reveals the Core Gene Toolbox for the Fungus-Insect Symbiosis.</title>
        <authorList>
            <person name="Wang Y."/>
            <person name="Stata M."/>
            <person name="Wang W."/>
            <person name="Stajich J.E."/>
            <person name="White M.M."/>
            <person name="Moncalvo J.M."/>
        </authorList>
    </citation>
    <scope>NUCLEOTIDE SEQUENCE [LARGE SCALE GENOMIC DNA]</scope>
    <source>
        <strain evidence="4 5">SWE-8-4</strain>
    </source>
</reference>
<sequence length="167" mass="18762">MDNREGILFSDFFSVKEVDKDGKKFDRVSRIGARSENYDVELTLDVNSELYPLDHSDKFSLVLASTLALSSIQPFSAQAGQALSEVQPSAYPKTDVSWRSVVSGSERSLADEYEYVMYGKIYRFDDSAGSKLSVFVSFGGLLMCLEGEYHHLQNLTVGENVYLLMRK</sequence>
<protein>
    <recommendedName>
        <fullName evidence="6">DNA-directed RNA polymerases I, II, and III subunit RPABC3</fullName>
    </recommendedName>
</protein>
<organism evidence="4 5">
    <name type="scientific">Smittium simulii</name>
    <dbReference type="NCBI Taxonomy" id="133385"/>
    <lineage>
        <taxon>Eukaryota</taxon>
        <taxon>Fungi</taxon>
        <taxon>Fungi incertae sedis</taxon>
        <taxon>Zoopagomycota</taxon>
        <taxon>Kickxellomycotina</taxon>
        <taxon>Harpellomycetes</taxon>
        <taxon>Harpellales</taxon>
        <taxon>Legeriomycetaceae</taxon>
        <taxon>Smittium</taxon>
    </lineage>
</organism>
<evidence type="ECO:0000313" key="5">
    <source>
        <dbReference type="Proteomes" id="UP000245383"/>
    </source>
</evidence>
<dbReference type="SMART" id="SM00658">
    <property type="entry name" value="RPOL8c"/>
    <property type="match status" value="1"/>
</dbReference>
<dbReference type="Gene3D" id="2.40.50.140">
    <property type="entry name" value="Nucleic acid-binding proteins"/>
    <property type="match status" value="1"/>
</dbReference>
<dbReference type="GO" id="GO:0003899">
    <property type="term" value="F:DNA-directed RNA polymerase activity"/>
    <property type="evidence" value="ECO:0007669"/>
    <property type="project" value="InterPro"/>
</dbReference>
<dbReference type="SUPFAM" id="SSF50249">
    <property type="entry name" value="Nucleic acid-binding proteins"/>
    <property type="match status" value="1"/>
</dbReference>
<dbReference type="EMBL" id="MBFR01000102">
    <property type="protein sequence ID" value="PVU94066.1"/>
    <property type="molecule type" value="Genomic_DNA"/>
</dbReference>
<comment type="subcellular location">
    <subcellularLocation>
        <location evidence="1">Nucleus</location>
    </subcellularLocation>
</comment>
<dbReference type="InterPro" id="IPR005570">
    <property type="entry name" value="RPABC3"/>
</dbReference>
<gene>
    <name evidence="4" type="ORF">BB561_002818</name>
</gene>
<evidence type="ECO:0000313" key="4">
    <source>
        <dbReference type="EMBL" id="PVU94066.1"/>
    </source>
</evidence>
<dbReference type="STRING" id="133385.A0A2T9YP05"/>
<dbReference type="GO" id="GO:0005665">
    <property type="term" value="C:RNA polymerase II, core complex"/>
    <property type="evidence" value="ECO:0007669"/>
    <property type="project" value="TreeGrafter"/>
</dbReference>
<dbReference type="PANTHER" id="PTHR10917:SF0">
    <property type="entry name" value="DNA-DIRECTED RNA POLYMERASES I, II, AND III SUBUNIT RPABC3"/>
    <property type="match status" value="1"/>
</dbReference>
<comment type="caution">
    <text evidence="4">The sequence shown here is derived from an EMBL/GenBank/DDBJ whole genome shotgun (WGS) entry which is preliminary data.</text>
</comment>
<dbReference type="InterPro" id="IPR012340">
    <property type="entry name" value="NA-bd_OB-fold"/>
</dbReference>
<dbReference type="FunFam" id="2.40.50.140:FF:000191">
    <property type="entry name" value="DNA-directed RNA polymerases I, II, and III subunit RPABC3"/>
    <property type="match status" value="1"/>
</dbReference>
<accession>A0A2T9YP05</accession>
<dbReference type="Pfam" id="PF03870">
    <property type="entry name" value="RNA_pol_Rpb8"/>
    <property type="match status" value="1"/>
</dbReference>
<dbReference type="OrthoDB" id="20018at2759"/>